<dbReference type="PROSITE" id="PS50157">
    <property type="entry name" value="ZINC_FINGER_C2H2_2"/>
    <property type="match status" value="2"/>
</dbReference>
<dbReference type="OrthoDB" id="654211at2759"/>
<evidence type="ECO:0000256" key="1">
    <source>
        <dbReference type="ARBA" id="ARBA00004123"/>
    </source>
</evidence>
<gene>
    <name evidence="11" type="ORF">INT47_002134</name>
</gene>
<dbReference type="GO" id="GO:0000433">
    <property type="term" value="P:carbon catabolite repression of transcription from RNA polymerase II promoter by glucose"/>
    <property type="evidence" value="ECO:0007669"/>
    <property type="project" value="TreeGrafter"/>
</dbReference>
<dbReference type="SMART" id="SM00355">
    <property type="entry name" value="ZnF_C2H2"/>
    <property type="match status" value="2"/>
</dbReference>
<dbReference type="GO" id="GO:0005737">
    <property type="term" value="C:cytoplasm"/>
    <property type="evidence" value="ECO:0007669"/>
    <property type="project" value="TreeGrafter"/>
</dbReference>
<dbReference type="PANTHER" id="PTHR47428:SF1">
    <property type="entry name" value="REGULATORY PROTEIN MIG1-RELATED"/>
    <property type="match status" value="1"/>
</dbReference>
<dbReference type="InterPro" id="IPR051007">
    <property type="entry name" value="creA/MIG_C2H2-ZnF"/>
</dbReference>
<evidence type="ECO:0000256" key="9">
    <source>
        <dbReference type="PROSITE-ProRule" id="PRU00042"/>
    </source>
</evidence>
<dbReference type="PROSITE" id="PS00028">
    <property type="entry name" value="ZINC_FINGER_C2H2_1"/>
    <property type="match status" value="2"/>
</dbReference>
<dbReference type="GO" id="GO:0005634">
    <property type="term" value="C:nucleus"/>
    <property type="evidence" value="ECO:0007669"/>
    <property type="project" value="UniProtKB-SubCell"/>
</dbReference>
<dbReference type="PANTHER" id="PTHR47428">
    <property type="entry name" value="REGULATORY PROTEIN MIG1-RELATED"/>
    <property type="match status" value="1"/>
</dbReference>
<evidence type="ECO:0000256" key="5">
    <source>
        <dbReference type="ARBA" id="ARBA00022833"/>
    </source>
</evidence>
<feature type="domain" description="C2H2-type" evidence="10">
    <location>
        <begin position="28"/>
        <end position="55"/>
    </location>
</feature>
<feature type="domain" description="C2H2-type" evidence="10">
    <location>
        <begin position="56"/>
        <end position="85"/>
    </location>
</feature>
<evidence type="ECO:0000256" key="4">
    <source>
        <dbReference type="ARBA" id="ARBA00022771"/>
    </source>
</evidence>
<keyword evidence="7" id="KW-0804">Transcription</keyword>
<dbReference type="SUPFAM" id="SSF57667">
    <property type="entry name" value="beta-beta-alpha zinc fingers"/>
    <property type="match status" value="1"/>
</dbReference>
<keyword evidence="8" id="KW-0539">Nucleus</keyword>
<dbReference type="GO" id="GO:0008270">
    <property type="term" value="F:zinc ion binding"/>
    <property type="evidence" value="ECO:0007669"/>
    <property type="project" value="UniProtKB-KW"/>
</dbReference>
<keyword evidence="6" id="KW-0805">Transcription regulation</keyword>
<sequence length="170" mass="20151">MSSIFYPQTHTFSQIQHAHQKPTPRRRYKCPMCSKSFFRLEHRTRHIRIHTGEKPHMCTHLGCHKKFSRSDELIRHIRTHETTYEDVIDEPQYTDHIMLPPLRTLSPAIPQPLLERNYYNSQSLFDHRLFHINQYRTFATPCTPDIISFQPAANKPILIESLPSIHSLLL</sequence>
<name>A0A8H7R287_9FUNG</name>
<dbReference type="FunFam" id="3.30.160.60:FF:000072">
    <property type="entry name" value="zinc finger protein 143 isoform X1"/>
    <property type="match status" value="2"/>
</dbReference>
<keyword evidence="2" id="KW-0479">Metal-binding</keyword>
<comment type="subcellular location">
    <subcellularLocation>
        <location evidence="1">Nucleus</location>
    </subcellularLocation>
</comment>
<evidence type="ECO:0000313" key="11">
    <source>
        <dbReference type="EMBL" id="KAG2202215.1"/>
    </source>
</evidence>
<dbReference type="InterPro" id="IPR036236">
    <property type="entry name" value="Znf_C2H2_sf"/>
</dbReference>
<evidence type="ECO:0000256" key="6">
    <source>
        <dbReference type="ARBA" id="ARBA00023015"/>
    </source>
</evidence>
<protein>
    <recommendedName>
        <fullName evidence="10">C2H2-type domain-containing protein</fullName>
    </recommendedName>
</protein>
<keyword evidence="5" id="KW-0862">Zinc</keyword>
<evidence type="ECO:0000256" key="3">
    <source>
        <dbReference type="ARBA" id="ARBA00022737"/>
    </source>
</evidence>
<evidence type="ECO:0000259" key="10">
    <source>
        <dbReference type="PROSITE" id="PS50157"/>
    </source>
</evidence>
<dbReference type="AlphaFoldDB" id="A0A8H7R287"/>
<evidence type="ECO:0000256" key="7">
    <source>
        <dbReference type="ARBA" id="ARBA00023163"/>
    </source>
</evidence>
<keyword evidence="4 9" id="KW-0863">Zinc-finger</keyword>
<dbReference type="Proteomes" id="UP000603453">
    <property type="component" value="Unassembled WGS sequence"/>
</dbReference>
<evidence type="ECO:0000313" key="12">
    <source>
        <dbReference type="Proteomes" id="UP000603453"/>
    </source>
</evidence>
<keyword evidence="12" id="KW-1185">Reference proteome</keyword>
<proteinExistence type="predicted"/>
<evidence type="ECO:0000256" key="2">
    <source>
        <dbReference type="ARBA" id="ARBA00022723"/>
    </source>
</evidence>
<dbReference type="Gene3D" id="3.30.160.60">
    <property type="entry name" value="Classic Zinc Finger"/>
    <property type="match status" value="2"/>
</dbReference>
<dbReference type="GO" id="GO:0000978">
    <property type="term" value="F:RNA polymerase II cis-regulatory region sequence-specific DNA binding"/>
    <property type="evidence" value="ECO:0007669"/>
    <property type="project" value="TreeGrafter"/>
</dbReference>
<keyword evidence="3" id="KW-0677">Repeat</keyword>
<dbReference type="GO" id="GO:0000981">
    <property type="term" value="F:DNA-binding transcription factor activity, RNA polymerase II-specific"/>
    <property type="evidence" value="ECO:0007669"/>
    <property type="project" value="UniProtKB-ARBA"/>
</dbReference>
<dbReference type="Pfam" id="PF00096">
    <property type="entry name" value="zf-C2H2"/>
    <property type="match status" value="2"/>
</dbReference>
<dbReference type="InterPro" id="IPR013087">
    <property type="entry name" value="Znf_C2H2_type"/>
</dbReference>
<organism evidence="11 12">
    <name type="scientific">Mucor saturninus</name>
    <dbReference type="NCBI Taxonomy" id="64648"/>
    <lineage>
        <taxon>Eukaryota</taxon>
        <taxon>Fungi</taxon>
        <taxon>Fungi incertae sedis</taxon>
        <taxon>Mucoromycota</taxon>
        <taxon>Mucoromycotina</taxon>
        <taxon>Mucoromycetes</taxon>
        <taxon>Mucorales</taxon>
        <taxon>Mucorineae</taxon>
        <taxon>Mucoraceae</taxon>
        <taxon>Mucor</taxon>
    </lineage>
</organism>
<accession>A0A8H7R287</accession>
<evidence type="ECO:0000256" key="8">
    <source>
        <dbReference type="ARBA" id="ARBA00023242"/>
    </source>
</evidence>
<dbReference type="EMBL" id="JAEPRD010000063">
    <property type="protein sequence ID" value="KAG2202215.1"/>
    <property type="molecule type" value="Genomic_DNA"/>
</dbReference>
<comment type="caution">
    <text evidence="11">The sequence shown here is derived from an EMBL/GenBank/DDBJ whole genome shotgun (WGS) entry which is preliminary data.</text>
</comment>
<reference evidence="11" key="1">
    <citation type="submission" date="2020-12" db="EMBL/GenBank/DDBJ databases">
        <title>Metabolic potential, ecology and presence of endohyphal bacteria is reflected in genomic diversity of Mucoromycotina.</title>
        <authorList>
            <person name="Muszewska A."/>
            <person name="Okrasinska A."/>
            <person name="Steczkiewicz K."/>
            <person name="Drgas O."/>
            <person name="Orlowska M."/>
            <person name="Perlinska-Lenart U."/>
            <person name="Aleksandrzak-Piekarczyk T."/>
            <person name="Szatraj K."/>
            <person name="Zielenkiewicz U."/>
            <person name="Pilsyk S."/>
            <person name="Malc E."/>
            <person name="Mieczkowski P."/>
            <person name="Kruszewska J.S."/>
            <person name="Biernat P."/>
            <person name="Pawlowska J."/>
        </authorList>
    </citation>
    <scope>NUCLEOTIDE SEQUENCE</scope>
    <source>
        <strain evidence="11">WA0000017839</strain>
    </source>
</reference>